<sequence>MPPTSDGQLVSKSRAMVVQTRVDTTIEHACSIVYGPTRRSRTGPGKPIHHTAGNQLFSILEHSAVRRGRVSSPFLAIIGQLFAPLQRLLPEGFPTTFGVAKTISAANIAFRPSRSGRVVYDYGDFLPILYVIGFPRPYINGGSALEGK</sequence>
<protein>
    <submittedName>
        <fullName evidence="1">Uncharacterized protein</fullName>
    </submittedName>
</protein>
<reference evidence="1 2" key="1">
    <citation type="submission" date="2019-01" db="EMBL/GenBank/DDBJ databases">
        <title>Draft genome sequences of three monokaryotic isolates of the white-rot basidiomycete fungus Dichomitus squalens.</title>
        <authorList>
            <consortium name="DOE Joint Genome Institute"/>
            <person name="Lopez S.C."/>
            <person name="Andreopoulos B."/>
            <person name="Pangilinan J."/>
            <person name="Lipzen A."/>
            <person name="Riley R."/>
            <person name="Ahrendt S."/>
            <person name="Ng V."/>
            <person name="Barry K."/>
            <person name="Daum C."/>
            <person name="Grigoriev I.V."/>
            <person name="Hilden K.S."/>
            <person name="Makela M.R."/>
            <person name="de Vries R.P."/>
        </authorList>
    </citation>
    <scope>NUCLEOTIDE SEQUENCE [LARGE SCALE GENOMIC DNA]</scope>
    <source>
        <strain evidence="1 2">CBS 464.89</strain>
    </source>
</reference>
<proteinExistence type="predicted"/>
<gene>
    <name evidence="1" type="ORF">BD310DRAFT_948049</name>
</gene>
<evidence type="ECO:0000313" key="1">
    <source>
        <dbReference type="EMBL" id="TBU59278.1"/>
    </source>
</evidence>
<dbReference type="Proteomes" id="UP000292082">
    <property type="component" value="Unassembled WGS sequence"/>
</dbReference>
<dbReference type="AlphaFoldDB" id="A0A4V2K8B0"/>
<name>A0A4V2K8B0_9APHY</name>
<keyword evidence="2" id="KW-1185">Reference proteome</keyword>
<organism evidence="1 2">
    <name type="scientific">Dichomitus squalens</name>
    <dbReference type="NCBI Taxonomy" id="114155"/>
    <lineage>
        <taxon>Eukaryota</taxon>
        <taxon>Fungi</taxon>
        <taxon>Dikarya</taxon>
        <taxon>Basidiomycota</taxon>
        <taxon>Agaricomycotina</taxon>
        <taxon>Agaricomycetes</taxon>
        <taxon>Polyporales</taxon>
        <taxon>Polyporaceae</taxon>
        <taxon>Dichomitus</taxon>
    </lineage>
</organism>
<dbReference type="EMBL" id="ML145115">
    <property type="protein sequence ID" value="TBU59278.1"/>
    <property type="molecule type" value="Genomic_DNA"/>
</dbReference>
<accession>A0A4V2K8B0</accession>
<evidence type="ECO:0000313" key="2">
    <source>
        <dbReference type="Proteomes" id="UP000292082"/>
    </source>
</evidence>